<evidence type="ECO:0000259" key="7">
    <source>
        <dbReference type="Pfam" id="PF07005"/>
    </source>
</evidence>
<dbReference type="SUPFAM" id="SSF142764">
    <property type="entry name" value="YgbK-like"/>
    <property type="match status" value="1"/>
</dbReference>
<evidence type="ECO:0000256" key="4">
    <source>
        <dbReference type="ARBA" id="ARBA00022777"/>
    </source>
</evidence>
<evidence type="ECO:0000256" key="5">
    <source>
        <dbReference type="ARBA" id="ARBA00022840"/>
    </source>
</evidence>
<dbReference type="InterPro" id="IPR010737">
    <property type="entry name" value="4-carb_acid_sugar_kinase_N"/>
</dbReference>
<dbReference type="Proteomes" id="UP001501705">
    <property type="component" value="Unassembled WGS sequence"/>
</dbReference>
<dbReference type="InterPro" id="IPR037051">
    <property type="entry name" value="4-carb_acid_sugar_kinase_N_sf"/>
</dbReference>
<dbReference type="EMBL" id="BAAAPH010000020">
    <property type="protein sequence ID" value="GAA1592551.1"/>
    <property type="molecule type" value="Genomic_DNA"/>
</dbReference>
<comment type="caution">
    <text evidence="9">The sequence shown here is derived from an EMBL/GenBank/DDBJ whole genome shotgun (WGS) entry which is preliminary data.</text>
</comment>
<evidence type="ECO:0000313" key="9">
    <source>
        <dbReference type="EMBL" id="GAA1592551.1"/>
    </source>
</evidence>
<gene>
    <name evidence="9" type="ORF">GCM10009804_56180</name>
</gene>
<evidence type="ECO:0000256" key="6">
    <source>
        <dbReference type="ARBA" id="ARBA00023277"/>
    </source>
</evidence>
<comment type="similarity">
    <text evidence="1">Belongs to the four-carbon acid sugar kinase family.</text>
</comment>
<dbReference type="Gene3D" id="3.40.980.20">
    <property type="entry name" value="Four-carbon acid sugar kinase, nucleotide binding domain"/>
    <property type="match status" value="1"/>
</dbReference>
<evidence type="ECO:0000259" key="8">
    <source>
        <dbReference type="Pfam" id="PF17042"/>
    </source>
</evidence>
<evidence type="ECO:0000256" key="2">
    <source>
        <dbReference type="ARBA" id="ARBA00022679"/>
    </source>
</evidence>
<keyword evidence="3" id="KW-0547">Nucleotide-binding</keyword>
<name>A0ABP4PVM0_9ACTN</name>
<evidence type="ECO:0008006" key="11">
    <source>
        <dbReference type="Google" id="ProtNLM"/>
    </source>
</evidence>
<keyword evidence="4" id="KW-0418">Kinase</keyword>
<accession>A0ABP4PVM0</accession>
<evidence type="ECO:0000256" key="1">
    <source>
        <dbReference type="ARBA" id="ARBA00005715"/>
    </source>
</evidence>
<feature type="domain" description="Four-carbon acid sugar kinase N-terminal" evidence="7">
    <location>
        <begin position="14"/>
        <end position="221"/>
    </location>
</feature>
<sequence>MDTVQARQARPGFGVLSEDLQGALTVASRLQQRGLSVDIVQDPSARPVGTDAVVVDMNVHNIVRDLPRRVGEWAQWLAATGVTAMECRFDTELRGAPGPCLEGLITGADLPDPTVLVVGAYPSSGRVCIDGRMVIPALHSPAMEVDIARRLFGGQTSRQVGLDEVTAGEDHVLSVIQAARAAGERRFVFDGTTDGHLATVSAVAQRLRNDGVELLTASTGGWLRFYPPTESDGFVLLVSPVQAEVDSDQLAQVATAYGSDAVTITSAELMEASGEHLDELLSVHRVLIMHESEQIDDDRWSVADGLGAATRRILEVAQQGRSRCLGVITSGGLTTSAIFRRLEPVSLRAGQELEPLCPVARLVGGPFDNLPVISKASGVGNEQTPVRLIRRLVGN</sequence>
<protein>
    <recommendedName>
        <fullName evidence="11">Four-carbon acid sugar kinase family protein</fullName>
    </recommendedName>
</protein>
<evidence type="ECO:0000313" key="10">
    <source>
        <dbReference type="Proteomes" id="UP001501705"/>
    </source>
</evidence>
<dbReference type="InterPro" id="IPR042213">
    <property type="entry name" value="NBD_C_sf"/>
</dbReference>
<keyword evidence="6" id="KW-0119">Carbohydrate metabolism</keyword>
<keyword evidence="5" id="KW-0067">ATP-binding</keyword>
<dbReference type="RefSeq" id="WP_344238038.1">
    <property type="nucleotide sequence ID" value="NZ_BAAAPH010000020.1"/>
</dbReference>
<dbReference type="Pfam" id="PF17042">
    <property type="entry name" value="NBD_C"/>
    <property type="match status" value="1"/>
</dbReference>
<organism evidence="9 10">
    <name type="scientific">Kribbella hippodromi</name>
    <dbReference type="NCBI Taxonomy" id="434347"/>
    <lineage>
        <taxon>Bacteria</taxon>
        <taxon>Bacillati</taxon>
        <taxon>Actinomycetota</taxon>
        <taxon>Actinomycetes</taxon>
        <taxon>Propionibacteriales</taxon>
        <taxon>Kribbellaceae</taxon>
        <taxon>Kribbella</taxon>
    </lineage>
</organism>
<keyword evidence="10" id="KW-1185">Reference proteome</keyword>
<dbReference type="Pfam" id="PF07005">
    <property type="entry name" value="SBD_N"/>
    <property type="match status" value="1"/>
</dbReference>
<evidence type="ECO:0000256" key="3">
    <source>
        <dbReference type="ARBA" id="ARBA00022741"/>
    </source>
</evidence>
<keyword evidence="2" id="KW-0808">Transferase</keyword>
<dbReference type="InterPro" id="IPR031475">
    <property type="entry name" value="NBD_C"/>
</dbReference>
<reference evidence="10" key="1">
    <citation type="journal article" date="2019" name="Int. J. Syst. Evol. Microbiol.">
        <title>The Global Catalogue of Microorganisms (GCM) 10K type strain sequencing project: providing services to taxonomists for standard genome sequencing and annotation.</title>
        <authorList>
            <consortium name="The Broad Institute Genomics Platform"/>
            <consortium name="The Broad Institute Genome Sequencing Center for Infectious Disease"/>
            <person name="Wu L."/>
            <person name="Ma J."/>
        </authorList>
    </citation>
    <scope>NUCLEOTIDE SEQUENCE [LARGE SCALE GENOMIC DNA]</scope>
    <source>
        <strain evidence="10">JCM 15572</strain>
    </source>
</reference>
<feature type="domain" description="Four-carbon acid sugar kinase nucleotide binding" evidence="8">
    <location>
        <begin position="249"/>
        <end position="384"/>
    </location>
</feature>
<dbReference type="Gene3D" id="3.40.50.10840">
    <property type="entry name" value="Putative sugar-binding, N-terminal domain"/>
    <property type="match status" value="1"/>
</dbReference>
<proteinExistence type="inferred from homology"/>